<organism evidence="1 2">
    <name type="scientific">Synechococcus phage S-CAM7</name>
    <dbReference type="NCBI Taxonomy" id="1883368"/>
    <lineage>
        <taxon>Viruses</taxon>
        <taxon>Duplodnaviria</taxon>
        <taxon>Heunggongvirae</taxon>
        <taxon>Uroviricota</taxon>
        <taxon>Caudoviricetes</taxon>
        <taxon>Pantevenvirales</taxon>
        <taxon>Kyanoviridae</taxon>
        <taxon>Mazuvirus</taxon>
        <taxon>Mazuvirus scam7</taxon>
    </lineage>
</organism>
<evidence type="ECO:0000313" key="2">
    <source>
        <dbReference type="Proteomes" id="UP000203902"/>
    </source>
</evidence>
<protein>
    <submittedName>
        <fullName evidence="1">Uncharacterized protein</fullName>
    </submittedName>
</protein>
<sequence>MHITCVPAYTAQHITCITQHISQHICTHYAVYLVHVHAVYNNIVHCGS</sequence>
<proteinExistence type="predicted"/>
<dbReference type="EMBL" id="KU686212">
    <property type="protein sequence ID" value="AOV62013.1"/>
    <property type="molecule type" value="Genomic_DNA"/>
</dbReference>
<dbReference type="GeneID" id="30308143"/>
<reference evidence="1 2" key="1">
    <citation type="journal article" date="2016" name="Virology">
        <title>The genomic content and context of auxiliary metabolic genes in marine cyanomyoviruses.</title>
        <authorList>
            <person name="Crummett L.T."/>
            <person name="Puxty R.J."/>
            <person name="Weihe C."/>
            <person name="Marston M.F."/>
            <person name="Martiny J.B."/>
        </authorList>
    </citation>
    <scope>NUCLEOTIDE SEQUENCE [LARGE SCALE GENOMIC DNA]</scope>
    <source>
        <strain evidence="1">0910CC49</strain>
    </source>
</reference>
<gene>
    <name evidence="1" type="ORF">C490910_089</name>
</gene>
<dbReference type="RefSeq" id="YP_009323022.1">
    <property type="nucleotide sequence ID" value="NC_031927.1"/>
</dbReference>
<dbReference type="Proteomes" id="UP000203902">
    <property type="component" value="Segment"/>
</dbReference>
<name>A0A1D8KTL2_9CAUD</name>
<keyword evidence="2" id="KW-1185">Reference proteome</keyword>
<evidence type="ECO:0000313" key="1">
    <source>
        <dbReference type="EMBL" id="AOV62013.1"/>
    </source>
</evidence>
<dbReference type="KEGG" id="vg:30308143"/>
<accession>A0A1D8KTL2</accession>